<evidence type="ECO:0000256" key="1">
    <source>
        <dbReference type="SAM" id="Phobius"/>
    </source>
</evidence>
<protein>
    <submittedName>
        <fullName evidence="2">Uncharacterized protein DUF998</fullName>
    </submittedName>
</protein>
<keyword evidence="1" id="KW-1133">Transmembrane helix</keyword>
<feature type="transmembrane region" description="Helical" evidence="1">
    <location>
        <begin position="87"/>
        <end position="105"/>
    </location>
</feature>
<organism evidence="2 3">
    <name type="scientific">Vulcaniibacterium tengchongense</name>
    <dbReference type="NCBI Taxonomy" id="1273429"/>
    <lineage>
        <taxon>Bacteria</taxon>
        <taxon>Pseudomonadati</taxon>
        <taxon>Pseudomonadota</taxon>
        <taxon>Gammaproteobacteria</taxon>
        <taxon>Lysobacterales</taxon>
        <taxon>Lysobacteraceae</taxon>
        <taxon>Vulcaniibacterium</taxon>
    </lineage>
</organism>
<feature type="transmembrane region" description="Helical" evidence="1">
    <location>
        <begin position="125"/>
        <end position="143"/>
    </location>
</feature>
<dbReference type="OrthoDB" id="6024885at2"/>
<dbReference type="RefSeq" id="WP_123768884.1">
    <property type="nucleotide sequence ID" value="NZ_RKQN01000001.1"/>
</dbReference>
<dbReference type="Proteomes" id="UP000269708">
    <property type="component" value="Unassembled WGS sequence"/>
</dbReference>
<keyword evidence="1" id="KW-0472">Membrane</keyword>
<keyword evidence="1" id="KW-0812">Transmembrane</keyword>
<sequence length="201" mass="21278">MQRPIVHPDRFDRYAAPAAAALCLAAALGFGAAFAEYSHLRHPLALLGARGVPRALAFDLLAFALPGAVAAVVALRLRERLPGDAGYPARLGTWLLAISALAWAAQGLLPLDPYDLDGAAGQRHAAAWMLWWLAFVPAAWLLAWGLRRCAGWRAVALSLSAAGAAAVALNAVPSAWLPGPAAQRLVALLWWGCLIAVSRRR</sequence>
<dbReference type="AlphaFoldDB" id="A0A3N4VW85"/>
<proteinExistence type="predicted"/>
<dbReference type="EMBL" id="RKQN01000001">
    <property type="protein sequence ID" value="RPE81317.1"/>
    <property type="molecule type" value="Genomic_DNA"/>
</dbReference>
<evidence type="ECO:0000313" key="2">
    <source>
        <dbReference type="EMBL" id="RPE81317.1"/>
    </source>
</evidence>
<evidence type="ECO:0000313" key="3">
    <source>
        <dbReference type="Proteomes" id="UP000269708"/>
    </source>
</evidence>
<feature type="transmembrane region" description="Helical" evidence="1">
    <location>
        <begin position="150"/>
        <end position="169"/>
    </location>
</feature>
<dbReference type="Pfam" id="PF06197">
    <property type="entry name" value="DUF998"/>
    <property type="match status" value="1"/>
</dbReference>
<gene>
    <name evidence="2" type="ORF">EDC50_0502</name>
</gene>
<accession>A0A3N4VW85</accession>
<keyword evidence="3" id="KW-1185">Reference proteome</keyword>
<feature type="transmembrane region" description="Helical" evidence="1">
    <location>
        <begin position="181"/>
        <end position="198"/>
    </location>
</feature>
<comment type="caution">
    <text evidence="2">The sequence shown here is derived from an EMBL/GenBank/DDBJ whole genome shotgun (WGS) entry which is preliminary data.</text>
</comment>
<reference evidence="2 3" key="1">
    <citation type="submission" date="2018-11" db="EMBL/GenBank/DDBJ databases">
        <title>Genomic Encyclopedia of Type Strains, Phase IV (KMG-IV): sequencing the most valuable type-strain genomes for metagenomic binning, comparative biology and taxonomic classification.</title>
        <authorList>
            <person name="Goeker M."/>
        </authorList>
    </citation>
    <scope>NUCLEOTIDE SEQUENCE [LARGE SCALE GENOMIC DNA]</scope>
    <source>
        <strain evidence="2 3">DSM 25623</strain>
    </source>
</reference>
<name>A0A3N4VW85_9GAMM</name>
<dbReference type="InterPro" id="IPR009339">
    <property type="entry name" value="DUF998"/>
</dbReference>
<feature type="transmembrane region" description="Helical" evidence="1">
    <location>
        <begin position="55"/>
        <end position="75"/>
    </location>
</feature>